<dbReference type="Gene3D" id="1.20.1070.10">
    <property type="entry name" value="Rhodopsin 7-helix transmembrane proteins"/>
    <property type="match status" value="1"/>
</dbReference>
<protein>
    <recommendedName>
        <fullName evidence="4">G-protein coupled receptors family 1 profile domain-containing protein</fullName>
    </recommendedName>
</protein>
<organism evidence="2 3">
    <name type="scientific">Conidiobolus coronatus (strain ATCC 28846 / CBS 209.66 / NRRL 28638)</name>
    <name type="common">Delacroixia coronata</name>
    <dbReference type="NCBI Taxonomy" id="796925"/>
    <lineage>
        <taxon>Eukaryota</taxon>
        <taxon>Fungi</taxon>
        <taxon>Fungi incertae sedis</taxon>
        <taxon>Zoopagomycota</taxon>
        <taxon>Entomophthoromycotina</taxon>
        <taxon>Entomophthoromycetes</taxon>
        <taxon>Entomophthorales</taxon>
        <taxon>Ancylistaceae</taxon>
        <taxon>Conidiobolus</taxon>
    </lineage>
</organism>
<accession>A0A137P2C9</accession>
<keyword evidence="3" id="KW-1185">Reference proteome</keyword>
<evidence type="ECO:0000313" key="3">
    <source>
        <dbReference type="Proteomes" id="UP000070444"/>
    </source>
</evidence>
<dbReference type="Proteomes" id="UP000070444">
    <property type="component" value="Unassembled WGS sequence"/>
</dbReference>
<sequence>MASINTIMVVVTDSIRLMSSGIFCHYDEETYYGLVAHIFMFAFSAVAISVLFFSYIKIVLFRYKHSQTQQLQLGLDPEKVKKETKRTAIKLLTILCFNLGSNMPYCLAQLMGLFDQKYFSPKVAFFIVPWVCMDIIWNSCLFLGMHEEVYEKWKETIGFKKE</sequence>
<gene>
    <name evidence="2" type="ORF">CONCODRAFT_8556</name>
</gene>
<keyword evidence="1" id="KW-0812">Transmembrane</keyword>
<dbReference type="AlphaFoldDB" id="A0A137P2C9"/>
<keyword evidence="1" id="KW-1133">Transmembrane helix</keyword>
<feature type="transmembrane region" description="Helical" evidence="1">
    <location>
        <begin position="31"/>
        <end position="56"/>
    </location>
</feature>
<proteinExistence type="predicted"/>
<name>A0A137P2C9_CONC2</name>
<reference evidence="2 3" key="1">
    <citation type="journal article" date="2015" name="Genome Biol. Evol.">
        <title>Phylogenomic analyses indicate that early fungi evolved digesting cell walls of algal ancestors of land plants.</title>
        <authorList>
            <person name="Chang Y."/>
            <person name="Wang S."/>
            <person name="Sekimoto S."/>
            <person name="Aerts A.L."/>
            <person name="Choi C."/>
            <person name="Clum A."/>
            <person name="LaButti K.M."/>
            <person name="Lindquist E.A."/>
            <person name="Yee Ngan C."/>
            <person name="Ohm R.A."/>
            <person name="Salamov A.A."/>
            <person name="Grigoriev I.V."/>
            <person name="Spatafora J.W."/>
            <person name="Berbee M.L."/>
        </authorList>
    </citation>
    <scope>NUCLEOTIDE SEQUENCE [LARGE SCALE GENOMIC DNA]</scope>
    <source>
        <strain evidence="2 3">NRRL 28638</strain>
    </source>
</reference>
<evidence type="ECO:0000256" key="1">
    <source>
        <dbReference type="SAM" id="Phobius"/>
    </source>
</evidence>
<dbReference type="SUPFAM" id="SSF81321">
    <property type="entry name" value="Family A G protein-coupled receptor-like"/>
    <property type="match status" value="1"/>
</dbReference>
<feature type="transmembrane region" description="Helical" evidence="1">
    <location>
        <begin position="91"/>
        <end position="111"/>
    </location>
</feature>
<dbReference type="EMBL" id="KQ964549">
    <property type="protein sequence ID" value="KXN69071.1"/>
    <property type="molecule type" value="Genomic_DNA"/>
</dbReference>
<evidence type="ECO:0008006" key="4">
    <source>
        <dbReference type="Google" id="ProtNLM"/>
    </source>
</evidence>
<feature type="transmembrane region" description="Helical" evidence="1">
    <location>
        <begin position="123"/>
        <end position="144"/>
    </location>
</feature>
<keyword evidence="1" id="KW-0472">Membrane</keyword>
<evidence type="ECO:0000313" key="2">
    <source>
        <dbReference type="EMBL" id="KXN69071.1"/>
    </source>
</evidence>